<sequence>MFRSKSVFASLLLILGLSLSACGPAGTGSGAGSGTGDGDGGVIKVGINAELSGDVASYGQSFAQGAELAAAKINEEGGLLDGRKIEFVKADNKSDAAESTNAALKLMTQDQVVAIIGAATSGNTLAMVDLANENQIPVIAPTATSPLVTVDPETGETHEFIFRVCFIDPFQGQVAAKFALEELGAQRAAIFADSSSDYAKGLAAAFKEAFTAGGGQIVAEESYVKDDTDFKAQLTRIKAANPDFLFIPGYYEEVGLIVKQAREDAGLTIPMMGGDGWDSPKMVELAGAENLNNTFFTNHYSAGDPDPKIQEFIKAFQAEYNKVPDGFAALGYDAVMLLADAIKRAGSSDPVAIKDALEQSKDVQLVTGTISINEQHNPVKAAVVIEFKDGQQVFRTKVNP</sequence>
<name>K6QCD6_9FIRM</name>
<keyword evidence="3 5" id="KW-0732">Signal</keyword>
<evidence type="ECO:0000313" key="7">
    <source>
        <dbReference type="EMBL" id="EKP94166.1"/>
    </source>
</evidence>
<feature type="domain" description="Leucine-binding protein" evidence="6">
    <location>
        <begin position="43"/>
        <end position="390"/>
    </location>
</feature>
<proteinExistence type="inferred from homology"/>
<reference evidence="7" key="1">
    <citation type="submission" date="2010-10" db="EMBL/GenBank/DDBJ databases">
        <authorList>
            <consortium name="US DOE Joint Genome Institute (JGI-PGF)"/>
            <person name="Lucas S."/>
            <person name="Copeland A."/>
            <person name="Lapidus A."/>
            <person name="Bruce D."/>
            <person name="Goodwin L."/>
            <person name="Pitluck S."/>
            <person name="Kyrpides N."/>
            <person name="Mavromatis K."/>
            <person name="Detter J.C."/>
            <person name="Han C."/>
            <person name="Land M."/>
            <person name="Hauser L."/>
            <person name="Markowitz V."/>
            <person name="Cheng J.-F."/>
            <person name="Hugenholtz P."/>
            <person name="Woyke T."/>
            <person name="Wu D."/>
            <person name="Pukall R."/>
            <person name="Wahrenburg C."/>
            <person name="Brambilla E."/>
            <person name="Klenk H.-P."/>
            <person name="Eisen J.A."/>
        </authorList>
    </citation>
    <scope>NUCLEOTIDE SEQUENCE [LARGE SCALE GENOMIC DNA]</scope>
    <source>
        <strain evidence="7">DSM 13965</strain>
    </source>
</reference>
<gene>
    <name evidence="7" type="ORF">ThesuDRAFT_01895</name>
</gene>
<dbReference type="eggNOG" id="COG0683">
    <property type="taxonomic scope" value="Bacteria"/>
</dbReference>
<dbReference type="InterPro" id="IPR028082">
    <property type="entry name" value="Peripla_BP_I"/>
</dbReference>
<keyword evidence="8" id="KW-1185">Reference proteome</keyword>
<dbReference type="GO" id="GO:0006865">
    <property type="term" value="P:amino acid transport"/>
    <property type="evidence" value="ECO:0007669"/>
    <property type="project" value="UniProtKB-KW"/>
</dbReference>
<dbReference type="STRING" id="867903.ThesuDRAFT_01895"/>
<dbReference type="RefSeq" id="WP_006904172.1">
    <property type="nucleotide sequence ID" value="NZ_JH976535.1"/>
</dbReference>
<dbReference type="SUPFAM" id="SSF53822">
    <property type="entry name" value="Periplasmic binding protein-like I"/>
    <property type="match status" value="1"/>
</dbReference>
<organism evidence="7 8">
    <name type="scientific">Thermaerobacter subterraneus DSM 13965</name>
    <dbReference type="NCBI Taxonomy" id="867903"/>
    <lineage>
        <taxon>Bacteria</taxon>
        <taxon>Bacillati</taxon>
        <taxon>Bacillota</taxon>
        <taxon>Clostridia</taxon>
        <taxon>Eubacteriales</taxon>
        <taxon>Clostridiales Family XVII. Incertae Sedis</taxon>
        <taxon>Thermaerobacter</taxon>
    </lineage>
</organism>
<dbReference type="Pfam" id="PF13458">
    <property type="entry name" value="Peripla_BP_6"/>
    <property type="match status" value="1"/>
</dbReference>
<dbReference type="CDD" id="cd06347">
    <property type="entry name" value="PBP1_ABC_LivK_ligand_binding-like"/>
    <property type="match status" value="1"/>
</dbReference>
<keyword evidence="2" id="KW-0813">Transport</keyword>
<evidence type="ECO:0000256" key="2">
    <source>
        <dbReference type="ARBA" id="ARBA00022448"/>
    </source>
</evidence>
<evidence type="ECO:0000256" key="5">
    <source>
        <dbReference type="SAM" id="SignalP"/>
    </source>
</evidence>
<dbReference type="AlphaFoldDB" id="K6QCD6"/>
<reference evidence="7" key="2">
    <citation type="submission" date="2012-10" db="EMBL/GenBank/DDBJ databases">
        <title>Improved high-quality draft of Thermaerobacter subterraneus C21, DSM 13965.</title>
        <authorList>
            <consortium name="DOE Joint Genome Institute"/>
            <person name="Eisen J."/>
            <person name="Huntemann M."/>
            <person name="Wei C.-L."/>
            <person name="Han J."/>
            <person name="Detter J.C."/>
            <person name="Han C."/>
            <person name="Tapia R."/>
            <person name="Chen A."/>
            <person name="Kyrpides N."/>
            <person name="Mavromatis K."/>
            <person name="Markowitz V."/>
            <person name="Szeto E."/>
            <person name="Ivanova N."/>
            <person name="Mikhailova N."/>
            <person name="Ovchinnikova G."/>
            <person name="Pagani I."/>
            <person name="Pati A."/>
            <person name="Goodwin L."/>
            <person name="Nordberg H.P."/>
            <person name="Cantor M.N."/>
            <person name="Hua S.X."/>
            <person name="Woyke T."/>
            <person name="Eisen J."/>
            <person name="Klenk H.-P."/>
        </authorList>
    </citation>
    <scope>NUCLEOTIDE SEQUENCE [LARGE SCALE GENOMIC DNA]</scope>
    <source>
        <strain evidence="7">DSM 13965</strain>
    </source>
</reference>
<evidence type="ECO:0000256" key="3">
    <source>
        <dbReference type="ARBA" id="ARBA00022729"/>
    </source>
</evidence>
<keyword evidence="4" id="KW-0029">Amino-acid transport</keyword>
<protein>
    <submittedName>
        <fullName evidence="7">Amino acid/amide ABC transporter substrate-binding protein, HAAT family</fullName>
    </submittedName>
</protein>
<accession>K6QCD6</accession>
<dbReference type="Proteomes" id="UP000005710">
    <property type="component" value="Unassembled WGS sequence"/>
</dbReference>
<comment type="caution">
    <text evidence="7">The sequence shown here is derived from an EMBL/GenBank/DDBJ whole genome shotgun (WGS) entry which is preliminary data.</text>
</comment>
<feature type="signal peptide" evidence="5">
    <location>
        <begin position="1"/>
        <end position="21"/>
    </location>
</feature>
<evidence type="ECO:0000256" key="4">
    <source>
        <dbReference type="ARBA" id="ARBA00022970"/>
    </source>
</evidence>
<evidence type="ECO:0000259" key="6">
    <source>
        <dbReference type="Pfam" id="PF13458"/>
    </source>
</evidence>
<dbReference type="HOGENOM" id="CLU_027128_6_1_9"/>
<evidence type="ECO:0000256" key="1">
    <source>
        <dbReference type="ARBA" id="ARBA00010062"/>
    </source>
</evidence>
<dbReference type="PROSITE" id="PS51257">
    <property type="entry name" value="PROKAR_LIPOPROTEIN"/>
    <property type="match status" value="1"/>
</dbReference>
<evidence type="ECO:0000313" key="8">
    <source>
        <dbReference type="Proteomes" id="UP000005710"/>
    </source>
</evidence>
<dbReference type="InterPro" id="IPR028081">
    <property type="entry name" value="Leu-bd"/>
</dbReference>
<dbReference type="PANTHER" id="PTHR30483">
    <property type="entry name" value="LEUCINE-SPECIFIC-BINDING PROTEIN"/>
    <property type="match status" value="1"/>
</dbReference>
<dbReference type="InterPro" id="IPR000709">
    <property type="entry name" value="Leu_Ile_Val-bd"/>
</dbReference>
<dbReference type="Gene3D" id="3.40.50.2300">
    <property type="match status" value="2"/>
</dbReference>
<dbReference type="InterPro" id="IPR051010">
    <property type="entry name" value="BCAA_transport"/>
</dbReference>
<comment type="similarity">
    <text evidence="1">Belongs to the leucine-binding protein family.</text>
</comment>
<dbReference type="PRINTS" id="PR00337">
    <property type="entry name" value="LEUILEVALBP"/>
</dbReference>
<dbReference type="EMBL" id="AENY02000003">
    <property type="protein sequence ID" value="EKP94166.1"/>
    <property type="molecule type" value="Genomic_DNA"/>
</dbReference>
<feature type="chain" id="PRO_5039570741" evidence="5">
    <location>
        <begin position="22"/>
        <end position="400"/>
    </location>
</feature>
<dbReference type="PANTHER" id="PTHR30483:SF6">
    <property type="entry name" value="PERIPLASMIC BINDING PROTEIN OF ABC TRANSPORTER FOR NATURAL AMINO ACIDS"/>
    <property type="match status" value="1"/>
</dbReference>